<evidence type="ECO:0000256" key="1">
    <source>
        <dbReference type="ARBA" id="ARBA00022729"/>
    </source>
</evidence>
<dbReference type="Proteomes" id="UP000564378">
    <property type="component" value="Unassembled WGS sequence"/>
</dbReference>
<reference evidence="6 7" key="1">
    <citation type="submission" date="2020-08" db="EMBL/GenBank/DDBJ databases">
        <title>Draft genome sequence of Parasphingopyxis sp. GrpM-11.</title>
        <authorList>
            <person name="Oh J."/>
            <person name="Roh D.-H."/>
        </authorList>
    </citation>
    <scope>NUCLEOTIDE SEQUENCE [LARGE SCALE GENOMIC DNA]</scope>
    <source>
        <strain evidence="6 7">GrpM-11</strain>
    </source>
</reference>
<dbReference type="InterPro" id="IPR001343">
    <property type="entry name" value="Hemolysn_Ca-bd"/>
</dbReference>
<dbReference type="Gene3D" id="2.150.10.10">
    <property type="entry name" value="Serralysin-like metalloprotease, C-terminal"/>
    <property type="match status" value="3"/>
</dbReference>
<dbReference type="PROSITE" id="PS00330">
    <property type="entry name" value="HEMOLYSIN_CALCIUM"/>
    <property type="match status" value="6"/>
</dbReference>
<dbReference type="InterPro" id="IPR013519">
    <property type="entry name" value="Int_alpha_beta-p"/>
</dbReference>
<name>A0A842HVK4_9SPHN</name>
<dbReference type="SMART" id="SM00191">
    <property type="entry name" value="Int_alpha"/>
    <property type="match status" value="7"/>
</dbReference>
<dbReference type="GO" id="GO:0016787">
    <property type="term" value="F:hydrolase activity"/>
    <property type="evidence" value="ECO:0007669"/>
    <property type="project" value="UniProtKB-KW"/>
</dbReference>
<feature type="compositionally biased region" description="Basic and acidic residues" evidence="5">
    <location>
        <begin position="763"/>
        <end position="772"/>
    </location>
</feature>
<dbReference type="InterPro" id="IPR013517">
    <property type="entry name" value="FG-GAP"/>
</dbReference>
<dbReference type="GO" id="GO:0007155">
    <property type="term" value="P:cell adhesion"/>
    <property type="evidence" value="ECO:0007669"/>
    <property type="project" value="InterPro"/>
</dbReference>
<dbReference type="InterPro" id="IPR000413">
    <property type="entry name" value="Integrin_alpha"/>
</dbReference>
<dbReference type="InterPro" id="IPR028994">
    <property type="entry name" value="Integrin_alpha_N"/>
</dbReference>
<dbReference type="InterPro" id="IPR018511">
    <property type="entry name" value="Hemolysin-typ_Ca-bd_CS"/>
</dbReference>
<dbReference type="RefSeq" id="WP_185799805.1">
    <property type="nucleotide sequence ID" value="NZ_JACJVJ010000001.1"/>
</dbReference>
<keyword evidence="1" id="KW-0732">Signal</keyword>
<evidence type="ECO:0000256" key="3">
    <source>
        <dbReference type="ARBA" id="ARBA00022801"/>
    </source>
</evidence>
<dbReference type="EMBL" id="JACJVJ010000001">
    <property type="protein sequence ID" value="MBC2776533.1"/>
    <property type="molecule type" value="Genomic_DNA"/>
</dbReference>
<evidence type="ECO:0000313" key="6">
    <source>
        <dbReference type="EMBL" id="MBC2776533.1"/>
    </source>
</evidence>
<dbReference type="GO" id="GO:0008305">
    <property type="term" value="C:integrin complex"/>
    <property type="evidence" value="ECO:0007669"/>
    <property type="project" value="InterPro"/>
</dbReference>
<comment type="caution">
    <text evidence="6">The sequence shown here is derived from an EMBL/GenBank/DDBJ whole genome shotgun (WGS) entry which is preliminary data.</text>
</comment>
<dbReference type="PRINTS" id="PR01185">
    <property type="entry name" value="INTEGRINA"/>
</dbReference>
<evidence type="ECO:0000256" key="4">
    <source>
        <dbReference type="ARBA" id="ARBA00023180"/>
    </source>
</evidence>
<dbReference type="PANTHER" id="PTHR23221:SF7">
    <property type="entry name" value="PHOSPHATIDYLINOSITOL-GLYCAN-SPECIFIC PHOSPHOLIPASE D"/>
    <property type="match status" value="1"/>
</dbReference>
<dbReference type="InterPro" id="IPR011049">
    <property type="entry name" value="Serralysin-like_metalloprot_C"/>
</dbReference>
<dbReference type="PRINTS" id="PR00313">
    <property type="entry name" value="CABNDNGRPT"/>
</dbReference>
<gene>
    <name evidence="6" type="ORF">H6P80_02745</name>
</gene>
<keyword evidence="2" id="KW-0677">Repeat</keyword>
<sequence>MHSSRTWQDFENHEDYGVRELRLPTEQTQSDFPAIFDLANLNGSNGFRVGGIDAGDQSGFSVSSAGDINGDGFDDIIIGARYAGPDGHFTAGESYIIFGSGSSFSANFALTSLDGTNGFRIDGIDPGDQSGSAVSSAGDINGDGFDDIIIGADRAGSGGGFAGESYVIFGSGSGFSASIDLASLNGSNGFRIDGIDVSDRSGASVSSAGDVNGDGFDDIIIGAFGADPNGNSAAGESYVLFGSGSAFGSSIDLGDLDGTNGFRIDGIDAFDFSGGSVSSAGDVNGDGFDDIIIGAIFAAPGGRSDAGESYVVFGSGSGFAASIYLADLDGTNGFRIGGVDNGDQSGFSVSSAGDVNGDGFDDIIVGAYHADSGGEDSAGESYVVFGSGNGFSASLDLATLDGTNGFRIDGIDAQDNSGFSVSSAGDVNGDGFDDIIIGARGADPDGNSFAGESYVVFGSGGGFTASLDLATLDGTNGFRINGVEAFDASGTSVSAAGDVNGDGFDDIIIGALAADSGYDGEVGESYVIFGVAPQSAVTRIGSEANQVIRGGAFDDMLSGLGGDDVLIGEAGNDTLLGDDGDDTLEGGSGEDLLRGGDGADSIVGGANNDSVIGGSGADIIFGNGGNDTLRGGRDDDVIAGGNGNDRLSGEAGNDTLVGGDGDDTLGGSSGDDSMVGGEGDDTYFLQQAGDEIVENADEGYDRVFVYLDGITAPDNVEELRLVGPVAREGFGNALDNVLAGGGGSDTLHGGDGDDTLAGNGGGDELHGDNGKDRLLGGGGADTLFGGANDDRLQGEGDNDILKGGGGADTLFGGAGRDTLTGGGGADRFAFVDGDVSGVLTQADRITDFSQGDGDRIQLSGIDADTTIGGTQNFTFIGTDAFSGAAGELRYQQIGGETRIFGDTDGDTVADFIIRLESTVTLVEADFFL</sequence>
<dbReference type="SUPFAM" id="SSF69318">
    <property type="entry name" value="Integrin alpha N-terminal domain"/>
    <property type="match status" value="1"/>
</dbReference>
<evidence type="ECO:0000256" key="2">
    <source>
        <dbReference type="ARBA" id="ARBA00022737"/>
    </source>
</evidence>
<evidence type="ECO:0000256" key="5">
    <source>
        <dbReference type="SAM" id="MobiDB-lite"/>
    </source>
</evidence>
<keyword evidence="7" id="KW-1185">Reference proteome</keyword>
<accession>A0A842HVK4</accession>
<protein>
    <submittedName>
        <fullName evidence="6">FG-GAP repeat protein</fullName>
    </submittedName>
</protein>
<dbReference type="AlphaFoldDB" id="A0A842HVK4"/>
<feature type="region of interest" description="Disordered" evidence="5">
    <location>
        <begin position="640"/>
        <end position="671"/>
    </location>
</feature>
<keyword evidence="3" id="KW-0378">Hydrolase</keyword>
<dbReference type="PROSITE" id="PS51470">
    <property type="entry name" value="FG_GAP"/>
    <property type="match status" value="5"/>
</dbReference>
<evidence type="ECO:0000313" key="7">
    <source>
        <dbReference type="Proteomes" id="UP000564378"/>
    </source>
</evidence>
<dbReference type="SUPFAM" id="SSF51120">
    <property type="entry name" value="beta-Roll"/>
    <property type="match status" value="3"/>
</dbReference>
<keyword evidence="4" id="KW-0325">Glycoprotein</keyword>
<organism evidence="6 7">
    <name type="scientific">Parasphingopyxis marina</name>
    <dbReference type="NCBI Taxonomy" id="2761622"/>
    <lineage>
        <taxon>Bacteria</taxon>
        <taxon>Pseudomonadati</taxon>
        <taxon>Pseudomonadota</taxon>
        <taxon>Alphaproteobacteria</taxon>
        <taxon>Sphingomonadales</taxon>
        <taxon>Sphingomonadaceae</taxon>
        <taxon>Parasphingopyxis</taxon>
    </lineage>
</organism>
<dbReference type="Pfam" id="PF01839">
    <property type="entry name" value="FG-GAP"/>
    <property type="match status" value="7"/>
</dbReference>
<dbReference type="GO" id="GO:0005509">
    <property type="term" value="F:calcium ion binding"/>
    <property type="evidence" value="ECO:0007669"/>
    <property type="project" value="InterPro"/>
</dbReference>
<dbReference type="Gene3D" id="2.130.10.130">
    <property type="entry name" value="Integrin alpha, N-terminal"/>
    <property type="match status" value="5"/>
</dbReference>
<feature type="region of interest" description="Disordered" evidence="5">
    <location>
        <begin position="744"/>
        <end position="772"/>
    </location>
</feature>
<dbReference type="Pfam" id="PF00353">
    <property type="entry name" value="HemolysinCabind"/>
    <property type="match status" value="7"/>
</dbReference>
<dbReference type="PANTHER" id="PTHR23221">
    <property type="entry name" value="GLYCOSYLPHOSPHATIDYLINOSITOL PHOSPHOLIPASE D"/>
    <property type="match status" value="1"/>
</dbReference>
<proteinExistence type="predicted"/>